<dbReference type="Proteomes" id="UP001596018">
    <property type="component" value="Unassembled WGS sequence"/>
</dbReference>
<feature type="transmembrane region" description="Helical" evidence="1">
    <location>
        <begin position="71"/>
        <end position="92"/>
    </location>
</feature>
<keyword evidence="1" id="KW-1133">Transmembrane helix</keyword>
<dbReference type="EMBL" id="JBHSMM010000007">
    <property type="protein sequence ID" value="MFC5441602.1"/>
    <property type="molecule type" value="Genomic_DNA"/>
</dbReference>
<keyword evidence="3" id="KW-1185">Reference proteome</keyword>
<protein>
    <recommendedName>
        <fullName evidence="4">Apolipoprotein N-acyltransferase</fullName>
    </recommendedName>
</protein>
<name>A0ABW0JZZ5_9GAMM</name>
<feature type="transmembrane region" description="Helical" evidence="1">
    <location>
        <begin position="37"/>
        <end position="59"/>
    </location>
</feature>
<proteinExistence type="predicted"/>
<accession>A0ABW0JZZ5</accession>
<evidence type="ECO:0000256" key="1">
    <source>
        <dbReference type="SAM" id="Phobius"/>
    </source>
</evidence>
<dbReference type="RefSeq" id="WP_377342271.1">
    <property type="nucleotide sequence ID" value="NZ_JALBWS010000007.1"/>
</dbReference>
<gene>
    <name evidence="2" type="ORF">ACFPK0_16435</name>
</gene>
<comment type="caution">
    <text evidence="2">The sequence shown here is derived from an EMBL/GenBank/DDBJ whole genome shotgun (WGS) entry which is preliminary data.</text>
</comment>
<reference evidence="3" key="1">
    <citation type="journal article" date="2019" name="Int. J. Syst. Evol. Microbiol.">
        <title>The Global Catalogue of Microorganisms (GCM) 10K type strain sequencing project: providing services to taxonomists for standard genome sequencing and annotation.</title>
        <authorList>
            <consortium name="The Broad Institute Genomics Platform"/>
            <consortium name="The Broad Institute Genome Sequencing Center for Infectious Disease"/>
            <person name="Wu L."/>
            <person name="Ma J."/>
        </authorList>
    </citation>
    <scope>NUCLEOTIDE SEQUENCE [LARGE SCALE GENOMIC DNA]</scope>
    <source>
        <strain evidence="3">KACC 12822</strain>
    </source>
</reference>
<feature type="transmembrane region" description="Helical" evidence="1">
    <location>
        <begin position="129"/>
        <end position="148"/>
    </location>
</feature>
<sequence length="161" mass="17407">MSQFNKTTRFFSVMLVAGGGVGVAMVMILGLKLLPQGWLLLVPLAGLAALFAWAAFTGIRLWQGTPYGRRWAPILFASQIPMFSLQGIRYQWFTGAELSPTVQLGTGSVPLGLSVNLGANGQFFFGDEAAELFIGLNLFAVVALVLLLRANSSFNRRLATH</sequence>
<evidence type="ECO:0008006" key="4">
    <source>
        <dbReference type="Google" id="ProtNLM"/>
    </source>
</evidence>
<keyword evidence="1" id="KW-0812">Transmembrane</keyword>
<feature type="transmembrane region" description="Helical" evidence="1">
    <location>
        <begin position="12"/>
        <end position="31"/>
    </location>
</feature>
<evidence type="ECO:0000313" key="3">
    <source>
        <dbReference type="Proteomes" id="UP001596018"/>
    </source>
</evidence>
<organism evidence="2 3">
    <name type="scientific">Rhodanobacter ginsenosidimutans</name>
    <dbReference type="NCBI Taxonomy" id="490571"/>
    <lineage>
        <taxon>Bacteria</taxon>
        <taxon>Pseudomonadati</taxon>
        <taxon>Pseudomonadota</taxon>
        <taxon>Gammaproteobacteria</taxon>
        <taxon>Lysobacterales</taxon>
        <taxon>Rhodanobacteraceae</taxon>
        <taxon>Rhodanobacter</taxon>
    </lineage>
</organism>
<keyword evidence="1" id="KW-0472">Membrane</keyword>
<evidence type="ECO:0000313" key="2">
    <source>
        <dbReference type="EMBL" id="MFC5441602.1"/>
    </source>
</evidence>